<evidence type="ECO:0000313" key="2">
    <source>
        <dbReference type="EMBL" id="CAI9119557.1"/>
    </source>
</evidence>
<gene>
    <name evidence="2" type="ORF">LMG32879_000374</name>
</gene>
<comment type="caution">
    <text evidence="2">The sequence shown here is derived from an EMBL/GenBank/DDBJ whole genome shotgun (WGS) entry which is preliminary data.</text>
</comment>
<keyword evidence="1" id="KW-0175">Coiled coil</keyword>
<dbReference type="Proteomes" id="UP001176960">
    <property type="component" value="Unassembled WGS sequence"/>
</dbReference>
<feature type="coiled-coil region" evidence="1">
    <location>
        <begin position="188"/>
        <end position="215"/>
    </location>
</feature>
<sequence>MDRFETLLTETVAPVLATLRTTHQTGTSAVTDRTAKEWLAEYGCAPKGRHGLATKLSNTLRALANKTGTPLLRCARTNTWLFPYDIAVPFMEGQGKAWIRLHNDAVEKGQSALALKGLPKLDFADMTVMRAKAMTLEECADAIGRSLAVAERIHDRPKEANIGNCERSLRSAARTLIYLWGRVQGEKIEQEKALLARMERLRDGLREDNRRAEMA</sequence>
<name>A0AA35ULC8_9PROT</name>
<organism evidence="2 3">
    <name type="scientific">Brytella acorum</name>
    <dbReference type="NCBI Taxonomy" id="2959299"/>
    <lineage>
        <taxon>Bacteria</taxon>
        <taxon>Pseudomonadati</taxon>
        <taxon>Pseudomonadota</taxon>
        <taxon>Alphaproteobacteria</taxon>
        <taxon>Acetobacterales</taxon>
        <taxon>Acetobacteraceae</taxon>
        <taxon>Brytella</taxon>
    </lineage>
</organism>
<dbReference type="AlphaFoldDB" id="A0AA35ULC8"/>
<proteinExistence type="predicted"/>
<accession>A0AA35ULC8</accession>
<evidence type="ECO:0000313" key="3">
    <source>
        <dbReference type="Proteomes" id="UP001176960"/>
    </source>
</evidence>
<keyword evidence="3" id="KW-1185">Reference proteome</keyword>
<evidence type="ECO:0000256" key="1">
    <source>
        <dbReference type="SAM" id="Coils"/>
    </source>
</evidence>
<dbReference type="EMBL" id="CATKSH010000002">
    <property type="protein sequence ID" value="CAI9119557.1"/>
    <property type="molecule type" value="Genomic_DNA"/>
</dbReference>
<reference evidence="2" key="1">
    <citation type="submission" date="2023-03" db="EMBL/GenBank/DDBJ databases">
        <authorList>
            <person name="Cleenwerck I."/>
        </authorList>
    </citation>
    <scope>NUCLEOTIDE SEQUENCE</scope>
    <source>
        <strain evidence="2">LMG 32879</strain>
    </source>
</reference>
<protein>
    <submittedName>
        <fullName evidence="2">Uncharacterized protein</fullName>
    </submittedName>
</protein>
<dbReference type="RefSeq" id="WP_289843439.1">
    <property type="nucleotide sequence ID" value="NZ_CATKSH010000002.1"/>
</dbReference>